<evidence type="ECO:0000313" key="1">
    <source>
        <dbReference type="EMBL" id="KRN22904.1"/>
    </source>
</evidence>
<reference evidence="1 2" key="1">
    <citation type="journal article" date="2015" name="Genome Announc.">
        <title>Expanding the biotechnology potential of lactobacilli through comparative genomics of 213 strains and associated genera.</title>
        <authorList>
            <person name="Sun Z."/>
            <person name="Harris H.M."/>
            <person name="McCann A."/>
            <person name="Guo C."/>
            <person name="Argimon S."/>
            <person name="Zhang W."/>
            <person name="Yang X."/>
            <person name="Jeffery I.B."/>
            <person name="Cooney J.C."/>
            <person name="Kagawa T.F."/>
            <person name="Liu W."/>
            <person name="Song Y."/>
            <person name="Salvetti E."/>
            <person name="Wrobel A."/>
            <person name="Rasinkangas P."/>
            <person name="Parkhill J."/>
            <person name="Rea M.C."/>
            <person name="O'Sullivan O."/>
            <person name="Ritari J."/>
            <person name="Douillard F.P."/>
            <person name="Paul Ross R."/>
            <person name="Yang R."/>
            <person name="Briner A.E."/>
            <person name="Felis G.E."/>
            <person name="de Vos W.M."/>
            <person name="Barrangou R."/>
            <person name="Klaenhammer T.R."/>
            <person name="Caufield P.W."/>
            <person name="Cui Y."/>
            <person name="Zhang H."/>
            <person name="O'Toole P.W."/>
        </authorList>
    </citation>
    <scope>NUCLEOTIDE SEQUENCE [LARGE SCALE GENOMIC DNA]</scope>
    <source>
        <strain evidence="1 2">DSM 23365</strain>
    </source>
</reference>
<dbReference type="RefSeq" id="WP_054736546.1">
    <property type="nucleotide sequence ID" value="NZ_AYZM01000091.1"/>
</dbReference>
<organism evidence="1 2">
    <name type="scientific">Secundilactobacillus similis DSM 23365 = JCM 2765</name>
    <dbReference type="NCBI Taxonomy" id="1423804"/>
    <lineage>
        <taxon>Bacteria</taxon>
        <taxon>Bacillati</taxon>
        <taxon>Bacillota</taxon>
        <taxon>Bacilli</taxon>
        <taxon>Lactobacillales</taxon>
        <taxon>Lactobacillaceae</taxon>
        <taxon>Secundilactobacillus</taxon>
    </lineage>
</organism>
<keyword evidence="2" id="KW-1185">Reference proteome</keyword>
<protein>
    <submittedName>
        <fullName evidence="1">Uncharacterized protein</fullName>
    </submittedName>
</protein>
<comment type="caution">
    <text evidence="1">The sequence shown here is derived from an EMBL/GenBank/DDBJ whole genome shotgun (WGS) entry which is preliminary data.</text>
</comment>
<name>A0A0R2F360_9LACO</name>
<gene>
    <name evidence="1" type="ORF">FD14_GL000741</name>
</gene>
<dbReference type="Proteomes" id="UP000051442">
    <property type="component" value="Unassembled WGS sequence"/>
</dbReference>
<dbReference type="PATRIC" id="fig|1423804.4.peg.793"/>
<dbReference type="AlphaFoldDB" id="A0A0R2F360"/>
<proteinExistence type="predicted"/>
<dbReference type="OrthoDB" id="2321730at2"/>
<sequence>MSDHKFDDHSATIATSTILKALNDAPTTRDLDDATSKQYATALAAILNDETVKRSLVRIVVQEIDYLRDTDPEKHLPDHHTRTSIVKLD</sequence>
<accession>A0A0R2F360</accession>
<dbReference type="EMBL" id="AYZM01000091">
    <property type="protein sequence ID" value="KRN22904.1"/>
    <property type="molecule type" value="Genomic_DNA"/>
</dbReference>
<evidence type="ECO:0000313" key="2">
    <source>
        <dbReference type="Proteomes" id="UP000051442"/>
    </source>
</evidence>